<sequence length="153" mass="17937">SMYVTTKRNRRESLSPAWTRFPGDIMGWNDMWRKSRPTQKGNHGDANCDPQKNLLPLSLEITGVQGKEIARFLSMGHHTWLYVTSFLQKECQFRKTILETTYIIYSCMLPRRYKPQRSVWICINENGKSLNWQRVKKTQMGAHYLPVVTVAEL</sequence>
<comment type="subcellular location">
    <subcellularLocation>
        <location evidence="1">Secreted</location>
    </subcellularLocation>
</comment>
<dbReference type="InterPro" id="IPR002209">
    <property type="entry name" value="Fibroblast_GF_fam"/>
</dbReference>
<dbReference type="AlphaFoldDB" id="A0A8C1K1Y1"/>
<dbReference type="Pfam" id="PF00167">
    <property type="entry name" value="FGF"/>
    <property type="match status" value="1"/>
</dbReference>
<evidence type="ECO:0000256" key="2">
    <source>
        <dbReference type="ARBA" id="ARBA00007936"/>
    </source>
</evidence>
<evidence type="ECO:0000313" key="4">
    <source>
        <dbReference type="Ensembl" id="ENSCCRP00010040291.1"/>
    </source>
</evidence>
<name>A0A8C1K1Y1_CYPCA</name>
<evidence type="ECO:0000256" key="1">
    <source>
        <dbReference type="ARBA" id="ARBA00004613"/>
    </source>
</evidence>
<keyword evidence="3" id="KW-0964">Secreted</keyword>
<evidence type="ECO:0000256" key="3">
    <source>
        <dbReference type="ARBA" id="ARBA00022525"/>
    </source>
</evidence>
<reference evidence="4" key="1">
    <citation type="submission" date="2025-08" db="UniProtKB">
        <authorList>
            <consortium name="Ensembl"/>
        </authorList>
    </citation>
    <scope>IDENTIFICATION</scope>
</reference>
<proteinExistence type="inferred from homology"/>
<organism evidence="4 5">
    <name type="scientific">Cyprinus carpio</name>
    <name type="common">Common carp</name>
    <dbReference type="NCBI Taxonomy" id="7962"/>
    <lineage>
        <taxon>Eukaryota</taxon>
        <taxon>Metazoa</taxon>
        <taxon>Chordata</taxon>
        <taxon>Craniata</taxon>
        <taxon>Vertebrata</taxon>
        <taxon>Euteleostomi</taxon>
        <taxon>Actinopterygii</taxon>
        <taxon>Neopterygii</taxon>
        <taxon>Teleostei</taxon>
        <taxon>Ostariophysi</taxon>
        <taxon>Cypriniformes</taxon>
        <taxon>Cyprinidae</taxon>
        <taxon>Cyprininae</taxon>
        <taxon>Cyprinus</taxon>
    </lineage>
</organism>
<keyword evidence="5" id="KW-1185">Reference proteome</keyword>
<accession>A0A8C1K1Y1</accession>
<dbReference type="SUPFAM" id="SSF50353">
    <property type="entry name" value="Cytokine"/>
    <property type="match status" value="1"/>
</dbReference>
<evidence type="ECO:0000313" key="5">
    <source>
        <dbReference type="Proteomes" id="UP000694427"/>
    </source>
</evidence>
<dbReference type="Proteomes" id="UP000694427">
    <property type="component" value="Unplaced"/>
</dbReference>
<dbReference type="InterPro" id="IPR008996">
    <property type="entry name" value="IL1/FGF"/>
</dbReference>
<dbReference type="GO" id="GO:0008083">
    <property type="term" value="F:growth factor activity"/>
    <property type="evidence" value="ECO:0007669"/>
    <property type="project" value="InterPro"/>
</dbReference>
<dbReference type="Gene3D" id="2.80.10.50">
    <property type="match status" value="1"/>
</dbReference>
<comment type="similarity">
    <text evidence="2">Belongs to the heparin-binding growth factors family.</text>
</comment>
<protein>
    <submittedName>
        <fullName evidence="4">Uncharacterized protein</fullName>
    </submittedName>
</protein>
<dbReference type="GO" id="GO:0005576">
    <property type="term" value="C:extracellular region"/>
    <property type="evidence" value="ECO:0007669"/>
    <property type="project" value="UniProtKB-SubCell"/>
</dbReference>
<dbReference type="Ensembl" id="ENSCCRT00010044250.1">
    <property type="protein sequence ID" value="ENSCCRP00010040291.1"/>
    <property type="gene ID" value="ENSCCRG00010017225.1"/>
</dbReference>
<reference evidence="4" key="2">
    <citation type="submission" date="2025-09" db="UniProtKB">
        <authorList>
            <consortium name="Ensembl"/>
        </authorList>
    </citation>
    <scope>IDENTIFICATION</scope>
</reference>